<accession>A0A225D722</accession>
<dbReference type="AlphaFoldDB" id="A0A225D722"/>
<evidence type="ECO:0000313" key="2">
    <source>
        <dbReference type="Proteomes" id="UP000214646"/>
    </source>
</evidence>
<sequence length="147" mass="17729">MTVAFEIKNPFVRSIHGYRPALVTVWHVDPERDGSDDSCDWFNKGKAEDRQDPRPRAWWKHPRYHFWHWRLQIHPLQTLRRRLFSRCQKCGRGIGKETPVGLHWDEPRPRWFEWFRSERGVMHHDCFSRTAYVPQRPAPTNDTPEGT</sequence>
<dbReference type="Proteomes" id="UP000214646">
    <property type="component" value="Unassembled WGS sequence"/>
</dbReference>
<name>A0A225D722_9BACT</name>
<evidence type="ECO:0000313" key="1">
    <source>
        <dbReference type="EMBL" id="OWK34348.1"/>
    </source>
</evidence>
<reference evidence="2" key="1">
    <citation type="submission" date="2017-06" db="EMBL/GenBank/DDBJ databases">
        <title>Genome analysis of Fimbriiglobus ruber SP5, the first member of the order Planctomycetales with confirmed chitinolytic capability.</title>
        <authorList>
            <person name="Ravin N.V."/>
            <person name="Rakitin A.L."/>
            <person name="Ivanova A.A."/>
            <person name="Beletsky A.V."/>
            <person name="Kulichevskaya I.S."/>
            <person name="Mardanov A.V."/>
            <person name="Dedysh S.N."/>
        </authorList>
    </citation>
    <scope>NUCLEOTIDE SEQUENCE [LARGE SCALE GENOMIC DNA]</scope>
    <source>
        <strain evidence="2">SP5</strain>
    </source>
</reference>
<gene>
    <name evidence="1" type="ORF">FRUB_10319</name>
</gene>
<comment type="caution">
    <text evidence="1">The sequence shown here is derived from an EMBL/GenBank/DDBJ whole genome shotgun (WGS) entry which is preliminary data.</text>
</comment>
<protein>
    <submittedName>
        <fullName evidence="1">Uncharacterized protein</fullName>
    </submittedName>
</protein>
<dbReference type="EMBL" id="NIDE01000020">
    <property type="protein sequence ID" value="OWK34348.1"/>
    <property type="molecule type" value="Genomic_DNA"/>
</dbReference>
<organism evidence="1 2">
    <name type="scientific">Fimbriiglobus ruber</name>
    <dbReference type="NCBI Taxonomy" id="1908690"/>
    <lineage>
        <taxon>Bacteria</taxon>
        <taxon>Pseudomonadati</taxon>
        <taxon>Planctomycetota</taxon>
        <taxon>Planctomycetia</taxon>
        <taxon>Gemmatales</taxon>
        <taxon>Gemmataceae</taxon>
        <taxon>Fimbriiglobus</taxon>
    </lineage>
</organism>
<proteinExistence type="predicted"/>
<keyword evidence="2" id="KW-1185">Reference proteome</keyword>